<accession>A0A8X6LA24</accession>
<feature type="region of interest" description="Disordered" evidence="1">
    <location>
        <begin position="270"/>
        <end position="312"/>
    </location>
</feature>
<protein>
    <recommendedName>
        <fullName evidence="4">Reverse transcriptase</fullName>
    </recommendedName>
</protein>
<evidence type="ECO:0000313" key="3">
    <source>
        <dbReference type="Proteomes" id="UP000887116"/>
    </source>
</evidence>
<dbReference type="AlphaFoldDB" id="A0A8X6LA24"/>
<name>A0A8X6LA24_TRICU</name>
<dbReference type="OrthoDB" id="8195432at2759"/>
<comment type="caution">
    <text evidence="2">The sequence shown here is derived from an EMBL/GenBank/DDBJ whole genome shotgun (WGS) entry which is preliminary data.</text>
</comment>
<evidence type="ECO:0008006" key="4">
    <source>
        <dbReference type="Google" id="ProtNLM"/>
    </source>
</evidence>
<evidence type="ECO:0000256" key="1">
    <source>
        <dbReference type="SAM" id="MobiDB-lite"/>
    </source>
</evidence>
<keyword evidence="3" id="KW-1185">Reference proteome</keyword>
<proteinExistence type="predicted"/>
<dbReference type="Proteomes" id="UP000887116">
    <property type="component" value="Unassembled WGS sequence"/>
</dbReference>
<reference evidence="2" key="1">
    <citation type="submission" date="2020-07" db="EMBL/GenBank/DDBJ databases">
        <title>Multicomponent nature underlies the extraordinary mechanical properties of spider dragline silk.</title>
        <authorList>
            <person name="Kono N."/>
            <person name="Nakamura H."/>
            <person name="Mori M."/>
            <person name="Yoshida Y."/>
            <person name="Ohtoshi R."/>
            <person name="Malay A.D."/>
            <person name="Moran D.A.P."/>
            <person name="Tomita M."/>
            <person name="Numata K."/>
            <person name="Arakawa K."/>
        </authorList>
    </citation>
    <scope>NUCLEOTIDE SEQUENCE</scope>
</reference>
<organism evidence="2 3">
    <name type="scientific">Trichonephila clavata</name>
    <name type="common">Joro spider</name>
    <name type="synonym">Nephila clavata</name>
    <dbReference type="NCBI Taxonomy" id="2740835"/>
    <lineage>
        <taxon>Eukaryota</taxon>
        <taxon>Metazoa</taxon>
        <taxon>Ecdysozoa</taxon>
        <taxon>Arthropoda</taxon>
        <taxon>Chelicerata</taxon>
        <taxon>Arachnida</taxon>
        <taxon>Araneae</taxon>
        <taxon>Araneomorphae</taxon>
        <taxon>Entelegynae</taxon>
        <taxon>Araneoidea</taxon>
        <taxon>Nephilidae</taxon>
        <taxon>Trichonephila</taxon>
    </lineage>
</organism>
<dbReference type="EMBL" id="BMAO01024990">
    <property type="protein sequence ID" value="GFQ99363.1"/>
    <property type="molecule type" value="Genomic_DNA"/>
</dbReference>
<feature type="compositionally biased region" description="Polar residues" evidence="1">
    <location>
        <begin position="277"/>
        <end position="302"/>
    </location>
</feature>
<evidence type="ECO:0000313" key="2">
    <source>
        <dbReference type="EMBL" id="GFQ99363.1"/>
    </source>
</evidence>
<sequence length="312" mass="34708">MRTFHDQFQVKAASALKALPSQGKAMDCVALSPASTHFLSEGRYTRFADWRFIHKARLNLVPLNANKVWNDSQAKLCHRCGRWDETLPHVINHCRMHSAAWQKPHNAIVNRIKAAVVFKGKVLSENTVVDQGLRPDLVVELGDELFIVDITVSFENRRPAFSQARLRKMEKYKPLLDYFHQLGRNKVSIVPIVVGLLGAWDPENDSFLRKFATKSYLNVLRKLCVSDNIRWSRDIYIQHLTGVQQYGPNTLVPAPIVAAEEVLVSGGDQGSVCDSPAGSSTKSSPCSEPLSSDCSPQSTSCLPLTKGEGKVV</sequence>
<gene>
    <name evidence="2" type="primary">AVEN_55318_1</name>
    <name evidence="2" type="ORF">TNCT_733761</name>
</gene>